<reference evidence="2" key="1">
    <citation type="submission" date="2022-01" db="EMBL/GenBank/DDBJ databases">
        <authorList>
            <person name="King R."/>
        </authorList>
    </citation>
    <scope>NUCLEOTIDE SEQUENCE</scope>
</reference>
<accession>A0A9P0HM19</accession>
<dbReference type="PANTHER" id="PTHR14716:SF0">
    <property type="entry name" value="CILIA- AND FLAGELLA-ASSOCIATED PROTEIN 69"/>
    <property type="match status" value="1"/>
</dbReference>
<evidence type="ECO:0000313" key="3">
    <source>
        <dbReference type="Proteomes" id="UP001152798"/>
    </source>
</evidence>
<dbReference type="PANTHER" id="PTHR14716">
    <property type="entry name" value="CILIA- AND FLAGELLA-ASSOCIATED PROTEIN 69"/>
    <property type="match status" value="1"/>
</dbReference>
<organism evidence="2 3">
    <name type="scientific">Nezara viridula</name>
    <name type="common">Southern green stink bug</name>
    <name type="synonym">Cimex viridulus</name>
    <dbReference type="NCBI Taxonomy" id="85310"/>
    <lineage>
        <taxon>Eukaryota</taxon>
        <taxon>Metazoa</taxon>
        <taxon>Ecdysozoa</taxon>
        <taxon>Arthropoda</taxon>
        <taxon>Hexapoda</taxon>
        <taxon>Insecta</taxon>
        <taxon>Pterygota</taxon>
        <taxon>Neoptera</taxon>
        <taxon>Paraneoptera</taxon>
        <taxon>Hemiptera</taxon>
        <taxon>Heteroptera</taxon>
        <taxon>Panheteroptera</taxon>
        <taxon>Pentatomomorpha</taxon>
        <taxon>Pentatomoidea</taxon>
        <taxon>Pentatomidae</taxon>
        <taxon>Pentatominae</taxon>
        <taxon>Nezara</taxon>
    </lineage>
</organism>
<gene>
    <name evidence="2" type="ORF">NEZAVI_LOCUS12451</name>
</gene>
<dbReference type="InterPro" id="IPR048733">
    <property type="entry name" value="CFA69_ARM_dom"/>
</dbReference>
<protein>
    <recommendedName>
        <fullName evidence="1">Cilia- and flagella-associated protein 69 ARM repeats domain-containing protein</fullName>
    </recommendedName>
</protein>
<dbReference type="OrthoDB" id="6628771at2759"/>
<feature type="domain" description="Cilia- and flagella-associated protein 69 ARM repeats" evidence="1">
    <location>
        <begin position="11"/>
        <end position="155"/>
    </location>
</feature>
<dbReference type="InterPro" id="IPR048732">
    <property type="entry name" value="CFA69"/>
</dbReference>
<dbReference type="Pfam" id="PF21049">
    <property type="entry name" value="CFA69_ARM_rpt"/>
    <property type="match status" value="1"/>
</dbReference>
<evidence type="ECO:0000259" key="1">
    <source>
        <dbReference type="Pfam" id="PF21049"/>
    </source>
</evidence>
<evidence type="ECO:0000313" key="2">
    <source>
        <dbReference type="EMBL" id="CAH1403941.1"/>
    </source>
</evidence>
<dbReference type="GO" id="GO:1902093">
    <property type="term" value="P:positive regulation of flagellated sperm motility"/>
    <property type="evidence" value="ECO:0007669"/>
    <property type="project" value="TreeGrafter"/>
</dbReference>
<proteinExistence type="predicted"/>
<dbReference type="EMBL" id="OV725081">
    <property type="protein sequence ID" value="CAH1403941.1"/>
    <property type="molecule type" value="Genomic_DNA"/>
</dbReference>
<dbReference type="Proteomes" id="UP001152798">
    <property type="component" value="Chromosome 5"/>
</dbReference>
<name>A0A9P0HM19_NEZVI</name>
<dbReference type="GO" id="GO:0097225">
    <property type="term" value="C:sperm midpiece"/>
    <property type="evidence" value="ECO:0007669"/>
    <property type="project" value="TreeGrafter"/>
</dbReference>
<dbReference type="AlphaFoldDB" id="A0A9P0HM19"/>
<sequence>MPLESDTKISNSFLISACDFTWQCIILNEVTKDAFFEDLGVYSIFNVMEDAPFIVQVLFLSICSDLCVEPKSLPQIVTWRGKERNNSFYKIICDLWRKQEKIKGVLRDEYGSIEEIEYALMGEIQRSETKSENLDISSSPAIVDLIGCARPKIALAIHLITRRHFEKVELAASVYNVPFEDAITPEDQVKTGRDAHIISIKRKKESTRISFYDEDIKDETSSGSISLK</sequence>
<dbReference type="GO" id="GO:0097730">
    <property type="term" value="C:non-motile cilium"/>
    <property type="evidence" value="ECO:0007669"/>
    <property type="project" value="TreeGrafter"/>
</dbReference>
<keyword evidence="3" id="KW-1185">Reference proteome</keyword>